<dbReference type="Proteomes" id="UP000319817">
    <property type="component" value="Chromosome"/>
</dbReference>
<dbReference type="RefSeq" id="WP_419188986.1">
    <property type="nucleotide sequence ID" value="NZ_CP036526.1"/>
</dbReference>
<dbReference type="AlphaFoldDB" id="A0A517NVS8"/>
<comment type="subcellular location">
    <subcellularLocation>
        <location evidence="1">Cell membrane</location>
        <topology evidence="1">Multi-pass membrane protein</topology>
    </subcellularLocation>
</comment>
<protein>
    <submittedName>
        <fullName evidence="8">RDD family protein</fullName>
    </submittedName>
</protein>
<proteinExistence type="predicted"/>
<evidence type="ECO:0000256" key="2">
    <source>
        <dbReference type="ARBA" id="ARBA00022475"/>
    </source>
</evidence>
<keyword evidence="4 6" id="KW-1133">Transmembrane helix</keyword>
<evidence type="ECO:0000256" key="1">
    <source>
        <dbReference type="ARBA" id="ARBA00004651"/>
    </source>
</evidence>
<organism evidence="8 9">
    <name type="scientific">Stieleria marina</name>
    <dbReference type="NCBI Taxonomy" id="1930275"/>
    <lineage>
        <taxon>Bacteria</taxon>
        <taxon>Pseudomonadati</taxon>
        <taxon>Planctomycetota</taxon>
        <taxon>Planctomycetia</taxon>
        <taxon>Pirellulales</taxon>
        <taxon>Pirellulaceae</taxon>
        <taxon>Stieleria</taxon>
    </lineage>
</organism>
<evidence type="ECO:0000313" key="9">
    <source>
        <dbReference type="Proteomes" id="UP000319817"/>
    </source>
</evidence>
<gene>
    <name evidence="8" type="ORF">K239x_32290</name>
</gene>
<dbReference type="PANTHER" id="PTHR36115:SF6">
    <property type="entry name" value="PROLINE-RICH ANTIGEN HOMOLOG"/>
    <property type="match status" value="1"/>
</dbReference>
<evidence type="ECO:0000256" key="4">
    <source>
        <dbReference type="ARBA" id="ARBA00022989"/>
    </source>
</evidence>
<accession>A0A517NVS8</accession>
<feature type="transmembrane region" description="Helical" evidence="6">
    <location>
        <begin position="72"/>
        <end position="91"/>
    </location>
</feature>
<evidence type="ECO:0000259" key="7">
    <source>
        <dbReference type="Pfam" id="PF06271"/>
    </source>
</evidence>
<feature type="domain" description="RDD" evidence="7">
    <location>
        <begin position="29"/>
        <end position="159"/>
    </location>
</feature>
<dbReference type="PANTHER" id="PTHR36115">
    <property type="entry name" value="PROLINE-RICH ANTIGEN HOMOLOG-RELATED"/>
    <property type="match status" value="1"/>
</dbReference>
<keyword evidence="5 6" id="KW-0472">Membrane</keyword>
<evidence type="ECO:0000256" key="3">
    <source>
        <dbReference type="ARBA" id="ARBA00022692"/>
    </source>
</evidence>
<feature type="transmembrane region" description="Helical" evidence="6">
    <location>
        <begin position="36"/>
        <end position="60"/>
    </location>
</feature>
<dbReference type="EMBL" id="CP036526">
    <property type="protein sequence ID" value="QDT11235.1"/>
    <property type="molecule type" value="Genomic_DNA"/>
</dbReference>
<dbReference type="GO" id="GO:0005886">
    <property type="term" value="C:plasma membrane"/>
    <property type="evidence" value="ECO:0007669"/>
    <property type="project" value="UniProtKB-SubCell"/>
</dbReference>
<sequence>MSHPSVFESPALRVDRSLGTGVYYDKDDYAGFAQRVAVVFIDGAVLLLMGAVLGSVVMVLAESIGASKLGAALDLSGIFMLLWIVGIWVYLAPLKRSRFRTVAYRLLGLTIVTTKGGRPTLFTMTLRILMWICWPFNFVVDLIWLGADTEGQTLRDCYASTYVVRHGAEPIGFAPEHLTRYNGAGMTLAYPRVCRPVANANKE</sequence>
<keyword evidence="9" id="KW-1185">Reference proteome</keyword>
<dbReference type="InterPro" id="IPR051791">
    <property type="entry name" value="Pra-immunoreactive"/>
</dbReference>
<evidence type="ECO:0000256" key="6">
    <source>
        <dbReference type="SAM" id="Phobius"/>
    </source>
</evidence>
<evidence type="ECO:0000256" key="5">
    <source>
        <dbReference type="ARBA" id="ARBA00023136"/>
    </source>
</evidence>
<keyword evidence="2" id="KW-1003">Cell membrane</keyword>
<dbReference type="Pfam" id="PF06271">
    <property type="entry name" value="RDD"/>
    <property type="match status" value="1"/>
</dbReference>
<evidence type="ECO:0000313" key="8">
    <source>
        <dbReference type="EMBL" id="QDT11235.1"/>
    </source>
</evidence>
<keyword evidence="3 6" id="KW-0812">Transmembrane</keyword>
<dbReference type="InterPro" id="IPR010432">
    <property type="entry name" value="RDD"/>
</dbReference>
<name>A0A517NVS8_9BACT</name>
<reference evidence="8 9" key="1">
    <citation type="submission" date="2019-02" db="EMBL/GenBank/DDBJ databases">
        <title>Deep-cultivation of Planctomycetes and their phenomic and genomic characterization uncovers novel biology.</title>
        <authorList>
            <person name="Wiegand S."/>
            <person name="Jogler M."/>
            <person name="Boedeker C."/>
            <person name="Pinto D."/>
            <person name="Vollmers J."/>
            <person name="Rivas-Marin E."/>
            <person name="Kohn T."/>
            <person name="Peeters S.H."/>
            <person name="Heuer A."/>
            <person name="Rast P."/>
            <person name="Oberbeckmann S."/>
            <person name="Bunk B."/>
            <person name="Jeske O."/>
            <person name="Meyerdierks A."/>
            <person name="Storesund J.E."/>
            <person name="Kallscheuer N."/>
            <person name="Luecker S."/>
            <person name="Lage O.M."/>
            <person name="Pohl T."/>
            <person name="Merkel B.J."/>
            <person name="Hornburger P."/>
            <person name="Mueller R.-W."/>
            <person name="Bruemmer F."/>
            <person name="Labrenz M."/>
            <person name="Spormann A.M."/>
            <person name="Op den Camp H."/>
            <person name="Overmann J."/>
            <person name="Amann R."/>
            <person name="Jetten M.S.M."/>
            <person name="Mascher T."/>
            <person name="Medema M.H."/>
            <person name="Devos D.P."/>
            <person name="Kaster A.-K."/>
            <person name="Ovreas L."/>
            <person name="Rohde M."/>
            <person name="Galperin M.Y."/>
            <person name="Jogler C."/>
        </authorList>
    </citation>
    <scope>NUCLEOTIDE SEQUENCE [LARGE SCALE GENOMIC DNA]</scope>
    <source>
        <strain evidence="8 9">K23_9</strain>
    </source>
</reference>